<protein>
    <submittedName>
        <fullName evidence="2">Uncharacterized protein</fullName>
    </submittedName>
</protein>
<feature type="region of interest" description="Disordered" evidence="1">
    <location>
        <begin position="223"/>
        <end position="270"/>
    </location>
</feature>
<accession>A0A1J1GVS3</accession>
<evidence type="ECO:0000313" key="2">
    <source>
        <dbReference type="EMBL" id="CRG95386.1"/>
    </source>
</evidence>
<gene>
    <name evidence="2" type="ORF">PGAL8A_00015500</name>
</gene>
<dbReference type="Proteomes" id="UP000220797">
    <property type="component" value="Unassembled WGS sequence"/>
</dbReference>
<feature type="compositionally biased region" description="Basic and acidic residues" evidence="1">
    <location>
        <begin position="36"/>
        <end position="45"/>
    </location>
</feature>
<sequence length="497" mass="58389">MRNKNMNLNIIIKASFPRLNSEKKKKKKNAKISSKPKSEKENSDKKKIKNIKKKENFLSNKLIISTSLLSYDKRKNIKLFNDSFNKKKVTSKKSFPEKDKYRKIYTKRQFSNKSNNLNKFSAKSILNINIPKNSKKKNIGNILGSKLIKSSIKIVDTTNKKRNFSSNLQKNTQKKNKYISSDLKIILNKRNYKLKKGVAQLEKPLKKKKNKIKNFITLKKNLNTMEDKENQGDNSHNGNEKKEVDDQIELKEDKEMNIKNDKEVKDTKDQEMNMKKDEKMDTIKNEKMDTIKNEKMNTTKDEKMNTTKNEKMDTTKDQETNVEKNKNVIAQDVEKNNKEKKEKLIQDKISKNYALNYSNSCIHKSENLEYYFSEGTYEPSNDIFNENYQKVTNTLLPGYTITACEDIYQVNKDDTISDIRDLKKSGEYIYKSYFPTHKFIPHLNNNPVKEAYYLRNHEVLYNYLYTSSDLTRGSLHEQSNMVVAYPYGVPFIDIKKK</sequence>
<proteinExistence type="predicted"/>
<feature type="compositionally biased region" description="Basic and acidic residues" evidence="1">
    <location>
        <begin position="238"/>
        <end position="270"/>
    </location>
</feature>
<dbReference type="VEuPathDB" id="PlasmoDB:PGAL8A_00015500"/>
<dbReference type="RefSeq" id="XP_028528197.1">
    <property type="nucleotide sequence ID" value="XM_028671557.1"/>
</dbReference>
<organism evidence="2 3">
    <name type="scientific">Plasmodium gallinaceum</name>
    <dbReference type="NCBI Taxonomy" id="5849"/>
    <lineage>
        <taxon>Eukaryota</taxon>
        <taxon>Sar</taxon>
        <taxon>Alveolata</taxon>
        <taxon>Apicomplexa</taxon>
        <taxon>Aconoidasida</taxon>
        <taxon>Haemosporida</taxon>
        <taxon>Plasmodiidae</taxon>
        <taxon>Plasmodium</taxon>
        <taxon>Plasmodium (Haemamoeba)</taxon>
    </lineage>
</organism>
<name>A0A1J1GVS3_PLAGA</name>
<evidence type="ECO:0000256" key="1">
    <source>
        <dbReference type="SAM" id="MobiDB-lite"/>
    </source>
</evidence>
<dbReference type="OrthoDB" id="385277at2759"/>
<dbReference type="EMBL" id="CVMV01000033">
    <property type="protein sequence ID" value="CRG95386.1"/>
    <property type="molecule type" value="Genomic_DNA"/>
</dbReference>
<evidence type="ECO:0000313" key="3">
    <source>
        <dbReference type="Proteomes" id="UP000220797"/>
    </source>
</evidence>
<reference evidence="2" key="1">
    <citation type="submission" date="2015-04" db="EMBL/GenBank/DDBJ databases">
        <authorList>
            <consortium name="Pathogen Informatics"/>
        </authorList>
    </citation>
    <scope>NUCLEOTIDE SEQUENCE [LARGE SCALE GENOMIC DNA]</scope>
    <source>
        <strain evidence="2">8A</strain>
    </source>
</reference>
<dbReference type="GeneID" id="39728677"/>
<keyword evidence="3" id="KW-1185">Reference proteome</keyword>
<dbReference type="AlphaFoldDB" id="A0A1J1GVS3"/>
<feature type="region of interest" description="Disordered" evidence="1">
    <location>
        <begin position="18"/>
        <end position="48"/>
    </location>
</feature>
<comment type="caution">
    <text evidence="2">The sequence shown here is derived from an EMBL/GenBank/DDBJ whole genome shotgun (WGS) entry which is preliminary data.</text>
</comment>